<feature type="compositionally biased region" description="Polar residues" evidence="6">
    <location>
        <begin position="49"/>
        <end position="64"/>
    </location>
</feature>
<dbReference type="InterPro" id="IPR013087">
    <property type="entry name" value="Znf_C2H2_type"/>
</dbReference>
<dbReference type="InterPro" id="IPR036236">
    <property type="entry name" value="Znf_C2H2_sf"/>
</dbReference>
<dbReference type="SUPFAM" id="SSF57667">
    <property type="entry name" value="beta-beta-alpha zinc fingers"/>
    <property type="match status" value="2"/>
</dbReference>
<evidence type="ECO:0000256" key="5">
    <source>
        <dbReference type="PROSITE-ProRule" id="PRU00042"/>
    </source>
</evidence>
<evidence type="ECO:0000256" key="1">
    <source>
        <dbReference type="ARBA" id="ARBA00022723"/>
    </source>
</evidence>
<feature type="non-terminal residue" evidence="8">
    <location>
        <position position="264"/>
    </location>
</feature>
<dbReference type="PANTHER" id="PTHR24379">
    <property type="entry name" value="KRAB AND ZINC FINGER DOMAIN-CONTAINING"/>
    <property type="match status" value="1"/>
</dbReference>
<evidence type="ECO:0000313" key="8">
    <source>
        <dbReference type="RefSeq" id="XP_028154909.1"/>
    </source>
</evidence>
<dbReference type="AlphaFoldDB" id="A0A6P7GZX3"/>
<evidence type="ECO:0000259" key="7">
    <source>
        <dbReference type="PROSITE" id="PS50157"/>
    </source>
</evidence>
<protein>
    <submittedName>
        <fullName evidence="8">Zinc finger protein 726-like</fullName>
    </submittedName>
</protein>
<organism evidence="8">
    <name type="scientific">Diabrotica virgifera virgifera</name>
    <name type="common">western corn rootworm</name>
    <dbReference type="NCBI Taxonomy" id="50390"/>
    <lineage>
        <taxon>Eukaryota</taxon>
        <taxon>Metazoa</taxon>
        <taxon>Ecdysozoa</taxon>
        <taxon>Arthropoda</taxon>
        <taxon>Hexapoda</taxon>
        <taxon>Insecta</taxon>
        <taxon>Pterygota</taxon>
        <taxon>Neoptera</taxon>
        <taxon>Endopterygota</taxon>
        <taxon>Coleoptera</taxon>
        <taxon>Polyphaga</taxon>
        <taxon>Cucujiformia</taxon>
        <taxon>Chrysomeloidea</taxon>
        <taxon>Chrysomelidae</taxon>
        <taxon>Galerucinae</taxon>
        <taxon>Diabroticina</taxon>
        <taxon>Diabroticites</taxon>
        <taxon>Diabrotica</taxon>
    </lineage>
</organism>
<evidence type="ECO:0000256" key="3">
    <source>
        <dbReference type="ARBA" id="ARBA00022771"/>
    </source>
</evidence>
<evidence type="ECO:0000256" key="2">
    <source>
        <dbReference type="ARBA" id="ARBA00022737"/>
    </source>
</evidence>
<dbReference type="SMART" id="SM00355">
    <property type="entry name" value="ZnF_C2H2"/>
    <property type="match status" value="5"/>
</dbReference>
<evidence type="ECO:0000256" key="6">
    <source>
        <dbReference type="SAM" id="MobiDB-lite"/>
    </source>
</evidence>
<proteinExistence type="predicted"/>
<feature type="region of interest" description="Disordered" evidence="6">
    <location>
        <begin position="41"/>
        <end position="88"/>
    </location>
</feature>
<dbReference type="Gene3D" id="3.30.160.60">
    <property type="entry name" value="Classic Zinc Finger"/>
    <property type="match status" value="3"/>
</dbReference>
<dbReference type="PROSITE" id="PS00028">
    <property type="entry name" value="ZINC_FINGER_C2H2_1"/>
    <property type="match status" value="2"/>
</dbReference>
<dbReference type="PANTHER" id="PTHR24379:SF123">
    <property type="entry name" value="ZINC FINGER AND BTB DOMAIN CONTAINING 17"/>
    <property type="match status" value="1"/>
</dbReference>
<dbReference type="FunCoup" id="A0A6P7GZX3">
    <property type="interactions" value="45"/>
</dbReference>
<sequence>MMALMVKKRIIKAHQFLLEALEKKRARLEITPIFNKVESSVVSKKSKPIKQNQTQSKSKLVDNSNEAKTDEDANDNPNEATADEDSNEGSIKCEIKIEGVETTNQPNTIKQEKVVIGQDVQEIVDDVQKRNESTGFTCETCNSRFLDRSSFTIHNRKHKKIKCDICDRFIRADNMKKHVLMHTADPAVCSICGATFKNFNGLRCHDFHYHKHTAQQYVCEECGKTFRMKYRFLLHKKKVHVGLRNFKCSNCGKAFFTNTDLLRH</sequence>
<feature type="domain" description="C2H2-type" evidence="7">
    <location>
        <begin position="217"/>
        <end position="245"/>
    </location>
</feature>
<keyword evidence="3 5" id="KW-0863">Zinc-finger</keyword>
<keyword evidence="2" id="KW-0677">Repeat</keyword>
<dbReference type="InParanoid" id="A0A6P7GZX3"/>
<feature type="domain" description="C2H2-type" evidence="7">
    <location>
        <begin position="246"/>
        <end position="264"/>
    </location>
</feature>
<keyword evidence="4" id="KW-0862">Zinc</keyword>
<dbReference type="GO" id="GO:0008270">
    <property type="term" value="F:zinc ion binding"/>
    <property type="evidence" value="ECO:0007669"/>
    <property type="project" value="UniProtKB-KW"/>
</dbReference>
<reference evidence="8" key="1">
    <citation type="submission" date="2025-08" db="UniProtKB">
        <authorList>
            <consortium name="RefSeq"/>
        </authorList>
    </citation>
    <scope>IDENTIFICATION</scope>
    <source>
        <tissue evidence="8">Whole insect</tissue>
    </source>
</reference>
<dbReference type="PROSITE" id="PS50157">
    <property type="entry name" value="ZINC_FINGER_C2H2_2"/>
    <property type="match status" value="3"/>
</dbReference>
<gene>
    <name evidence="8" type="primary">LOC114348561</name>
</gene>
<feature type="domain" description="C2H2-type" evidence="7">
    <location>
        <begin position="136"/>
        <end position="163"/>
    </location>
</feature>
<evidence type="ECO:0000256" key="4">
    <source>
        <dbReference type="ARBA" id="ARBA00022833"/>
    </source>
</evidence>
<keyword evidence="1" id="KW-0479">Metal-binding</keyword>
<dbReference type="RefSeq" id="XP_028154909.1">
    <property type="nucleotide sequence ID" value="XM_028299108.1"/>
</dbReference>
<name>A0A6P7GZX3_DIAVI</name>
<dbReference type="Pfam" id="PF00096">
    <property type="entry name" value="zf-C2H2"/>
    <property type="match status" value="2"/>
</dbReference>
<accession>A0A6P7GZX3</accession>